<keyword evidence="3" id="KW-1185">Reference proteome</keyword>
<feature type="compositionally biased region" description="Pro residues" evidence="1">
    <location>
        <begin position="321"/>
        <end position="374"/>
    </location>
</feature>
<feature type="compositionally biased region" description="Low complexity" evidence="1">
    <location>
        <begin position="376"/>
        <end position="387"/>
    </location>
</feature>
<sequence length="411" mass="42079">MLVDGTDYRWRRFVFPATPDPSGPALPGFGYVIEVAPMTNGSTPAANSTATAAPTLAVCSSAAACAAPEAAAAAAPGAVRWLAAGQRVALELAAYPEGVFVLAGADGKGKAYSVEVCTRVPASAQPKCGFDFGVTQLLRPSDALPADMGDAQGPYGAARVTLASWSALAVQAAARAADEAGNIVTGACSPPPGGELATRKVVYSWGWDYDSLPPSLARSGFVAVYRRYPIKRMFPGSYSVKMIPASVRMGGVVRLVDSNPDVAGTPYAVREVVAWGDNPAFVVPGGNVTDITFLFYVPPISELSFVPSMAAAMELKWYPAPPSPPPSPPSPPPPTPPPSPLPPSPPPPVPPSPPAPPPSPPSPPMPPPQPPSPPDANAQSGSALAARAAWSSRLTALMALLLAAAPLLLLC</sequence>
<evidence type="ECO:0000313" key="2">
    <source>
        <dbReference type="EMBL" id="KAG2497812.1"/>
    </source>
</evidence>
<name>A0A835YA98_9CHLO</name>
<proteinExistence type="predicted"/>
<accession>A0A835YA98</accession>
<feature type="region of interest" description="Disordered" evidence="1">
    <location>
        <begin position="321"/>
        <end position="387"/>
    </location>
</feature>
<dbReference type="AlphaFoldDB" id="A0A835YA98"/>
<organism evidence="2 3">
    <name type="scientific">Edaphochlamys debaryana</name>
    <dbReference type="NCBI Taxonomy" id="47281"/>
    <lineage>
        <taxon>Eukaryota</taxon>
        <taxon>Viridiplantae</taxon>
        <taxon>Chlorophyta</taxon>
        <taxon>core chlorophytes</taxon>
        <taxon>Chlorophyceae</taxon>
        <taxon>CS clade</taxon>
        <taxon>Chlamydomonadales</taxon>
        <taxon>Chlamydomonadales incertae sedis</taxon>
        <taxon>Edaphochlamys</taxon>
    </lineage>
</organism>
<dbReference type="OrthoDB" id="545273at2759"/>
<dbReference type="Proteomes" id="UP000612055">
    <property type="component" value="Unassembled WGS sequence"/>
</dbReference>
<dbReference type="EMBL" id="JAEHOE010000012">
    <property type="protein sequence ID" value="KAG2497812.1"/>
    <property type="molecule type" value="Genomic_DNA"/>
</dbReference>
<evidence type="ECO:0000313" key="3">
    <source>
        <dbReference type="Proteomes" id="UP000612055"/>
    </source>
</evidence>
<reference evidence="2" key="1">
    <citation type="journal article" date="2020" name="bioRxiv">
        <title>Comparative genomics of Chlamydomonas.</title>
        <authorList>
            <person name="Craig R.J."/>
            <person name="Hasan A.R."/>
            <person name="Ness R.W."/>
            <person name="Keightley P.D."/>
        </authorList>
    </citation>
    <scope>NUCLEOTIDE SEQUENCE</scope>
    <source>
        <strain evidence="2">CCAP 11/70</strain>
    </source>
</reference>
<gene>
    <name evidence="2" type="ORF">HYH03_004082</name>
</gene>
<evidence type="ECO:0000256" key="1">
    <source>
        <dbReference type="SAM" id="MobiDB-lite"/>
    </source>
</evidence>
<comment type="caution">
    <text evidence="2">The sequence shown here is derived from an EMBL/GenBank/DDBJ whole genome shotgun (WGS) entry which is preliminary data.</text>
</comment>
<protein>
    <submittedName>
        <fullName evidence="2">Uncharacterized protein</fullName>
    </submittedName>
</protein>